<name>A0A2P1PRL8_9GAMM</name>
<dbReference type="SMART" id="SM00174">
    <property type="entry name" value="RHO"/>
    <property type="match status" value="1"/>
</dbReference>
<accession>A0A2P1PRL8</accession>
<dbReference type="GO" id="GO:0005525">
    <property type="term" value="F:GTP binding"/>
    <property type="evidence" value="ECO:0007669"/>
    <property type="project" value="InterPro"/>
</dbReference>
<dbReference type="EMBL" id="CP027860">
    <property type="protein sequence ID" value="AVP97478.1"/>
    <property type="molecule type" value="Genomic_DNA"/>
</dbReference>
<dbReference type="InterPro" id="IPR005225">
    <property type="entry name" value="Small_GTP-bd"/>
</dbReference>
<reference evidence="3 4" key="2">
    <citation type="submission" date="2018-03" db="EMBL/GenBank/DDBJ databases">
        <authorList>
            <person name="Keele B.F."/>
        </authorList>
    </citation>
    <scope>NUCLEOTIDE SEQUENCE [LARGE SCALE GENOMIC DNA]</scope>
    <source>
        <strain evidence="3 4">D13</strain>
    </source>
</reference>
<dbReference type="SMART" id="SM00173">
    <property type="entry name" value="RAS"/>
    <property type="match status" value="1"/>
</dbReference>
<dbReference type="NCBIfam" id="TIGR00231">
    <property type="entry name" value="small_GTP"/>
    <property type="match status" value="1"/>
</dbReference>
<dbReference type="FunFam" id="3.40.50.300:FF:001447">
    <property type="entry name" value="Ras-related protein Rab-1B"/>
    <property type="match status" value="1"/>
</dbReference>
<dbReference type="PRINTS" id="PR00449">
    <property type="entry name" value="RASTRNSFRMNG"/>
</dbReference>
<keyword evidence="1" id="KW-0547">Nucleotide-binding</keyword>
<dbReference type="CDD" id="cd00154">
    <property type="entry name" value="Rab"/>
    <property type="match status" value="1"/>
</dbReference>
<dbReference type="InterPro" id="IPR027417">
    <property type="entry name" value="P-loop_NTPase"/>
</dbReference>
<evidence type="ECO:0000313" key="4">
    <source>
        <dbReference type="Proteomes" id="UP000241074"/>
    </source>
</evidence>
<organism evidence="3 4">
    <name type="scientific">Ahniella affigens</name>
    <dbReference type="NCBI Taxonomy" id="2021234"/>
    <lineage>
        <taxon>Bacteria</taxon>
        <taxon>Pseudomonadati</taxon>
        <taxon>Pseudomonadota</taxon>
        <taxon>Gammaproteobacteria</taxon>
        <taxon>Lysobacterales</taxon>
        <taxon>Rhodanobacteraceae</taxon>
        <taxon>Ahniella</taxon>
    </lineage>
</organism>
<dbReference type="GO" id="GO:0003924">
    <property type="term" value="F:GTPase activity"/>
    <property type="evidence" value="ECO:0007669"/>
    <property type="project" value="InterPro"/>
</dbReference>
<evidence type="ECO:0000313" key="3">
    <source>
        <dbReference type="EMBL" id="AVP97478.1"/>
    </source>
</evidence>
<dbReference type="PANTHER" id="PTHR47978">
    <property type="match status" value="1"/>
</dbReference>
<dbReference type="KEGG" id="xba:C7S18_09845"/>
<dbReference type="InterPro" id="IPR001806">
    <property type="entry name" value="Small_GTPase"/>
</dbReference>
<dbReference type="OrthoDB" id="7957980at2"/>
<evidence type="ECO:0000256" key="1">
    <source>
        <dbReference type="ARBA" id="ARBA00022741"/>
    </source>
</evidence>
<dbReference type="PROSITE" id="PS51419">
    <property type="entry name" value="RAB"/>
    <property type="match status" value="1"/>
</dbReference>
<protein>
    <submittedName>
        <fullName evidence="3">GTP-binding protein</fullName>
    </submittedName>
</protein>
<proteinExistence type="predicted"/>
<reference evidence="3 4" key="1">
    <citation type="submission" date="2018-03" db="EMBL/GenBank/DDBJ databases">
        <title>Ahniella affigens gen. nov., sp. nov., a gammaproteobacterium isolated from sandy soil near a stream.</title>
        <authorList>
            <person name="Ko Y."/>
            <person name="Kim J.-H."/>
        </authorList>
    </citation>
    <scope>NUCLEOTIDE SEQUENCE [LARGE SCALE GENOMIC DNA]</scope>
    <source>
        <strain evidence="3 4">D13</strain>
    </source>
</reference>
<dbReference type="SMART" id="SM00175">
    <property type="entry name" value="RAB"/>
    <property type="match status" value="1"/>
</dbReference>
<dbReference type="SUPFAM" id="SSF52540">
    <property type="entry name" value="P-loop containing nucleoside triphosphate hydrolases"/>
    <property type="match status" value="1"/>
</dbReference>
<sequence>MGGGGQPRSRYNTRKNGLRSPGAHRSVMTDFARKICLLGDFGVGKTSLVARYVRNTFSEKYLTTVGVKVDSKEVQTAAGPSKLVIWDIAGKSALDHLNQTYLRGASGLMLVADGTREPTLRAALYLMMQAKSLLQDPACVVLINKLDLIDRWEILPGTLTELRKTVPVFETSARTGDGVEAAFTRLAEDLRQGA</sequence>
<evidence type="ECO:0000256" key="2">
    <source>
        <dbReference type="SAM" id="MobiDB-lite"/>
    </source>
</evidence>
<dbReference type="AlphaFoldDB" id="A0A2P1PRL8"/>
<feature type="region of interest" description="Disordered" evidence="2">
    <location>
        <begin position="1"/>
        <end position="23"/>
    </location>
</feature>
<dbReference type="Pfam" id="PF00071">
    <property type="entry name" value="Ras"/>
    <property type="match status" value="1"/>
</dbReference>
<dbReference type="Proteomes" id="UP000241074">
    <property type="component" value="Chromosome"/>
</dbReference>
<gene>
    <name evidence="3" type="ORF">C7S18_09845</name>
</gene>
<keyword evidence="4" id="KW-1185">Reference proteome</keyword>
<dbReference type="Gene3D" id="3.40.50.300">
    <property type="entry name" value="P-loop containing nucleotide triphosphate hydrolases"/>
    <property type="match status" value="1"/>
</dbReference>